<name>A0AC34EZG8_9BILA</name>
<organism evidence="1 2">
    <name type="scientific">Panagrolaimus sp. ES5</name>
    <dbReference type="NCBI Taxonomy" id="591445"/>
    <lineage>
        <taxon>Eukaryota</taxon>
        <taxon>Metazoa</taxon>
        <taxon>Ecdysozoa</taxon>
        <taxon>Nematoda</taxon>
        <taxon>Chromadorea</taxon>
        <taxon>Rhabditida</taxon>
        <taxon>Tylenchina</taxon>
        <taxon>Panagrolaimomorpha</taxon>
        <taxon>Panagrolaimoidea</taxon>
        <taxon>Panagrolaimidae</taxon>
        <taxon>Panagrolaimus</taxon>
    </lineage>
</organism>
<sequence>MSDARQNLYEIHMEKYEIFKAQDPETGNFDVVFEIHGKKLYAHKCMLCLASNTFETMLSDRWTNSDESVTIQNYSFNDFKEFLTFLYSGKCQFNHDNIFAMVDIAEFYGVTVLKKACENFLTKNVINLNNVYHMLEIAEKYSMIYLKQSIFIFISNNLLSFLESKHLLLLEKSTLKDIVECVKGTVEQEKLFEAVYKWAENQATKKQKLLKIFDLNDAMKMELTDFLPFIKFEKMSSKFLIEYIVRKSFLFTDEELQRMLWTQNKIFVTVTDENGKIMKGELQCHENDKVAAVIQSMKDISCDLILYCFWPTQQPKPIQPSKIIESESVDWYLVYDGEGDLAVKHRDMLRDRNYLLAEMFAPNGFELSKNCKINVL</sequence>
<protein>
    <submittedName>
        <fullName evidence="2">BTB domain-containing protein</fullName>
    </submittedName>
</protein>
<accession>A0AC34EZG8</accession>
<proteinExistence type="predicted"/>
<dbReference type="Proteomes" id="UP000887579">
    <property type="component" value="Unplaced"/>
</dbReference>
<reference evidence="2" key="1">
    <citation type="submission" date="2022-11" db="UniProtKB">
        <authorList>
            <consortium name="WormBaseParasite"/>
        </authorList>
    </citation>
    <scope>IDENTIFICATION</scope>
</reference>
<dbReference type="WBParaSite" id="ES5_v2.g10091.t1">
    <property type="protein sequence ID" value="ES5_v2.g10091.t1"/>
    <property type="gene ID" value="ES5_v2.g10091"/>
</dbReference>
<evidence type="ECO:0000313" key="1">
    <source>
        <dbReference type="Proteomes" id="UP000887579"/>
    </source>
</evidence>
<evidence type="ECO:0000313" key="2">
    <source>
        <dbReference type="WBParaSite" id="ES5_v2.g10091.t1"/>
    </source>
</evidence>